<dbReference type="Pfam" id="PF11976">
    <property type="entry name" value="Rad60-SLD"/>
    <property type="match status" value="1"/>
</dbReference>
<dbReference type="PROSITE" id="PS50118">
    <property type="entry name" value="HMG_BOX_2"/>
    <property type="match status" value="1"/>
</dbReference>
<accession>A0AA39J667</accession>
<organism evidence="5 6">
    <name type="scientific">Armillaria tabescens</name>
    <name type="common">Ringless honey mushroom</name>
    <name type="synonym">Agaricus tabescens</name>
    <dbReference type="NCBI Taxonomy" id="1929756"/>
    <lineage>
        <taxon>Eukaryota</taxon>
        <taxon>Fungi</taxon>
        <taxon>Dikarya</taxon>
        <taxon>Basidiomycota</taxon>
        <taxon>Agaricomycotina</taxon>
        <taxon>Agaricomycetes</taxon>
        <taxon>Agaricomycetidae</taxon>
        <taxon>Agaricales</taxon>
        <taxon>Marasmiineae</taxon>
        <taxon>Physalacriaceae</taxon>
        <taxon>Desarmillaria</taxon>
    </lineage>
</organism>
<evidence type="ECO:0000259" key="4">
    <source>
        <dbReference type="PROSITE" id="PS50118"/>
    </source>
</evidence>
<keyword evidence="1" id="KW-0238">DNA-binding</keyword>
<evidence type="ECO:0000313" key="6">
    <source>
        <dbReference type="Proteomes" id="UP001175211"/>
    </source>
</evidence>
<dbReference type="SUPFAM" id="SSF54236">
    <property type="entry name" value="Ubiquitin-like"/>
    <property type="match status" value="1"/>
</dbReference>
<keyword evidence="1" id="KW-0539">Nucleus</keyword>
<evidence type="ECO:0000256" key="1">
    <source>
        <dbReference type="PROSITE-ProRule" id="PRU00267"/>
    </source>
</evidence>
<dbReference type="RefSeq" id="XP_060322411.1">
    <property type="nucleotide sequence ID" value="XM_060481063.1"/>
</dbReference>
<feature type="DNA-binding region" description="HMG box" evidence="1">
    <location>
        <begin position="154"/>
        <end position="221"/>
    </location>
</feature>
<protein>
    <recommendedName>
        <fullName evidence="7">HMG box domain-containing protein</fullName>
    </recommendedName>
</protein>
<dbReference type="PANTHER" id="PTHR10562">
    <property type="entry name" value="SMALL UBIQUITIN-RELATED MODIFIER"/>
    <property type="match status" value="1"/>
</dbReference>
<feature type="compositionally biased region" description="Basic and acidic residues" evidence="2">
    <location>
        <begin position="227"/>
        <end position="239"/>
    </location>
</feature>
<dbReference type="AlphaFoldDB" id="A0AA39J667"/>
<dbReference type="InterPro" id="IPR009071">
    <property type="entry name" value="HMG_box_dom"/>
</dbReference>
<name>A0AA39J667_ARMTA</name>
<gene>
    <name evidence="5" type="ORF">EV420DRAFT_1770235</name>
</gene>
<dbReference type="EMBL" id="JAUEPS010000121">
    <property type="protein sequence ID" value="KAK0436851.1"/>
    <property type="molecule type" value="Genomic_DNA"/>
</dbReference>
<dbReference type="PROSITE" id="PS50053">
    <property type="entry name" value="UBIQUITIN_2"/>
    <property type="match status" value="1"/>
</dbReference>
<comment type="caution">
    <text evidence="5">The sequence shown here is derived from an EMBL/GenBank/DDBJ whole genome shotgun (WGS) entry which is preliminary data.</text>
</comment>
<dbReference type="Gene3D" id="1.10.30.10">
    <property type="entry name" value="High mobility group box domain"/>
    <property type="match status" value="1"/>
</dbReference>
<feature type="region of interest" description="Disordered" evidence="2">
    <location>
        <begin position="219"/>
        <end position="242"/>
    </location>
</feature>
<dbReference type="InterPro" id="IPR000626">
    <property type="entry name" value="Ubiquitin-like_dom"/>
</dbReference>
<proteinExistence type="predicted"/>
<dbReference type="CDD" id="cd01763">
    <property type="entry name" value="Ubl_SUMO_like"/>
    <property type="match status" value="1"/>
</dbReference>
<dbReference type="GO" id="GO:0003677">
    <property type="term" value="F:DNA binding"/>
    <property type="evidence" value="ECO:0007669"/>
    <property type="project" value="UniProtKB-UniRule"/>
</dbReference>
<feature type="domain" description="Ubiquitin-like" evidence="3">
    <location>
        <begin position="44"/>
        <end position="118"/>
    </location>
</feature>
<reference evidence="5" key="1">
    <citation type="submission" date="2023-06" db="EMBL/GenBank/DDBJ databases">
        <authorList>
            <consortium name="Lawrence Berkeley National Laboratory"/>
            <person name="Ahrendt S."/>
            <person name="Sahu N."/>
            <person name="Indic B."/>
            <person name="Wong-Bajracharya J."/>
            <person name="Merenyi Z."/>
            <person name="Ke H.-M."/>
            <person name="Monk M."/>
            <person name="Kocsube S."/>
            <person name="Drula E."/>
            <person name="Lipzen A."/>
            <person name="Balint B."/>
            <person name="Henrissat B."/>
            <person name="Andreopoulos B."/>
            <person name="Martin F.M."/>
            <person name="Harder C.B."/>
            <person name="Rigling D."/>
            <person name="Ford K.L."/>
            <person name="Foster G.D."/>
            <person name="Pangilinan J."/>
            <person name="Papanicolaou A."/>
            <person name="Barry K."/>
            <person name="LaButti K."/>
            <person name="Viragh M."/>
            <person name="Koriabine M."/>
            <person name="Yan M."/>
            <person name="Riley R."/>
            <person name="Champramary S."/>
            <person name="Plett K.L."/>
            <person name="Tsai I.J."/>
            <person name="Slot J."/>
            <person name="Sipos G."/>
            <person name="Plett J."/>
            <person name="Nagy L.G."/>
            <person name="Grigoriev I.V."/>
        </authorList>
    </citation>
    <scope>NUCLEOTIDE SEQUENCE</scope>
    <source>
        <strain evidence="5">CCBAS 213</strain>
    </source>
</reference>
<sequence>MSVFAASSHLTPPPKIEINDVQTLPDSSPITIKARYGFGRCVTLHSTLDQIAASTGYEHIFKLKTTTSLRKLFYVYAETIGKEVDELKFIYEGQRLNPHNTPNTYEMENGDTIDVMLEYLLLAHNGTLALAPPASRTAAPVPSFAATQPYQIRGRRPRNPSTIFRDIFFATYKVLLPSNEAEVSRLASDAWHELSEEERLFYKTIAKLEKEAYELGKSTHALQRRGSTGDKGSKNDGGRRMIPSLSVANLPYGSVAQGMDAQSFFYRTPTAAPEIPRIQYPPFFMTNTDTITHDVHATQGQGMTDVQHGRATQSMQTSQQWPPVPAAFAESSDSSDP</sequence>
<dbReference type="Proteomes" id="UP001175211">
    <property type="component" value="Unassembled WGS sequence"/>
</dbReference>
<dbReference type="GO" id="GO:0005634">
    <property type="term" value="C:nucleus"/>
    <property type="evidence" value="ECO:0007669"/>
    <property type="project" value="UniProtKB-UniRule"/>
</dbReference>
<evidence type="ECO:0000259" key="3">
    <source>
        <dbReference type="PROSITE" id="PS50053"/>
    </source>
</evidence>
<evidence type="ECO:0000313" key="5">
    <source>
        <dbReference type="EMBL" id="KAK0436851.1"/>
    </source>
</evidence>
<dbReference type="SUPFAM" id="SSF47095">
    <property type="entry name" value="HMG-box"/>
    <property type="match status" value="1"/>
</dbReference>
<dbReference type="InterPro" id="IPR036910">
    <property type="entry name" value="HMG_box_dom_sf"/>
</dbReference>
<feature type="domain" description="HMG box" evidence="4">
    <location>
        <begin position="154"/>
        <end position="221"/>
    </location>
</feature>
<dbReference type="InterPro" id="IPR029071">
    <property type="entry name" value="Ubiquitin-like_domsf"/>
</dbReference>
<dbReference type="InterPro" id="IPR022617">
    <property type="entry name" value="Rad60/SUMO-like_dom"/>
</dbReference>
<evidence type="ECO:0008006" key="7">
    <source>
        <dbReference type="Google" id="ProtNLM"/>
    </source>
</evidence>
<keyword evidence="6" id="KW-1185">Reference proteome</keyword>
<dbReference type="GeneID" id="85364611"/>
<dbReference type="Gene3D" id="3.10.20.90">
    <property type="entry name" value="Phosphatidylinositol 3-kinase Catalytic Subunit, Chain A, domain 1"/>
    <property type="match status" value="1"/>
</dbReference>
<feature type="compositionally biased region" description="Polar residues" evidence="2">
    <location>
        <begin position="306"/>
        <end position="321"/>
    </location>
</feature>
<evidence type="ECO:0000256" key="2">
    <source>
        <dbReference type="SAM" id="MobiDB-lite"/>
    </source>
</evidence>
<feature type="region of interest" description="Disordered" evidence="2">
    <location>
        <begin position="306"/>
        <end position="337"/>
    </location>
</feature>
<dbReference type="SMART" id="SM00213">
    <property type="entry name" value="UBQ"/>
    <property type="match status" value="1"/>
</dbReference>